<dbReference type="Proteomes" id="UP000019132">
    <property type="component" value="Unassembled WGS sequence"/>
</dbReference>
<proteinExistence type="predicted"/>
<keyword evidence="3" id="KW-1185">Reference proteome</keyword>
<feature type="region of interest" description="Disordered" evidence="1">
    <location>
        <begin position="1"/>
        <end position="32"/>
    </location>
</feature>
<protein>
    <submittedName>
        <fullName evidence="2">Uncharacterized protein</fullName>
    </submittedName>
</protein>
<reference evidence="2" key="3">
    <citation type="submission" date="2015-02" db="UniProtKB">
        <authorList>
            <consortium name="EnsemblProtists"/>
        </authorList>
    </citation>
    <scope>IDENTIFICATION</scope>
    <source>
        <strain evidence="2">DAOM BR144</strain>
    </source>
</reference>
<accession>K3X9U0</accession>
<evidence type="ECO:0000256" key="1">
    <source>
        <dbReference type="SAM" id="MobiDB-lite"/>
    </source>
</evidence>
<dbReference type="EMBL" id="GL376578">
    <property type="status" value="NOT_ANNOTATED_CDS"/>
    <property type="molecule type" value="Genomic_DNA"/>
</dbReference>
<reference evidence="3" key="1">
    <citation type="journal article" date="2010" name="Genome Biol.">
        <title>Genome sequence of the necrotrophic plant pathogen Pythium ultimum reveals original pathogenicity mechanisms and effector repertoire.</title>
        <authorList>
            <person name="Levesque C.A."/>
            <person name="Brouwer H."/>
            <person name="Cano L."/>
            <person name="Hamilton J.P."/>
            <person name="Holt C."/>
            <person name="Huitema E."/>
            <person name="Raffaele S."/>
            <person name="Robideau G.P."/>
            <person name="Thines M."/>
            <person name="Win J."/>
            <person name="Zerillo M.M."/>
            <person name="Beakes G.W."/>
            <person name="Boore J.L."/>
            <person name="Busam D."/>
            <person name="Dumas B."/>
            <person name="Ferriera S."/>
            <person name="Fuerstenberg S.I."/>
            <person name="Gachon C.M."/>
            <person name="Gaulin E."/>
            <person name="Govers F."/>
            <person name="Grenville-Briggs L."/>
            <person name="Horner N."/>
            <person name="Hostetler J."/>
            <person name="Jiang R.H."/>
            <person name="Johnson J."/>
            <person name="Krajaejun T."/>
            <person name="Lin H."/>
            <person name="Meijer H.J."/>
            <person name="Moore B."/>
            <person name="Morris P."/>
            <person name="Phuntmart V."/>
            <person name="Puiu D."/>
            <person name="Shetty J."/>
            <person name="Stajich J.E."/>
            <person name="Tripathy S."/>
            <person name="Wawra S."/>
            <person name="van West P."/>
            <person name="Whitty B.R."/>
            <person name="Coutinho P.M."/>
            <person name="Henrissat B."/>
            <person name="Martin F."/>
            <person name="Thomas P.D."/>
            <person name="Tyler B.M."/>
            <person name="De Vries R.P."/>
            <person name="Kamoun S."/>
            <person name="Yandell M."/>
            <person name="Tisserat N."/>
            <person name="Buell C.R."/>
        </authorList>
    </citation>
    <scope>NUCLEOTIDE SEQUENCE</scope>
    <source>
        <strain evidence="3">DAOM:BR144</strain>
    </source>
</reference>
<dbReference type="AlphaFoldDB" id="K3X9U0"/>
<dbReference type="HOGENOM" id="CLU_1707809_0_0_1"/>
<evidence type="ECO:0000313" key="2">
    <source>
        <dbReference type="EnsemblProtists" id="PYU1_T013989"/>
    </source>
</evidence>
<dbReference type="VEuPathDB" id="FungiDB:PYU1_G013960"/>
<name>K3X9U0_GLOUD</name>
<dbReference type="InParanoid" id="K3X9U0"/>
<evidence type="ECO:0000313" key="3">
    <source>
        <dbReference type="Proteomes" id="UP000019132"/>
    </source>
</evidence>
<feature type="compositionally biased region" description="Polar residues" evidence="1">
    <location>
        <begin position="21"/>
        <end position="32"/>
    </location>
</feature>
<reference evidence="3" key="2">
    <citation type="submission" date="2010-04" db="EMBL/GenBank/DDBJ databases">
        <authorList>
            <person name="Buell R."/>
            <person name="Hamilton J."/>
            <person name="Hostetler J."/>
        </authorList>
    </citation>
    <scope>NUCLEOTIDE SEQUENCE [LARGE SCALE GENOMIC DNA]</scope>
    <source>
        <strain evidence="3">DAOM:BR144</strain>
    </source>
</reference>
<organism evidence="2 3">
    <name type="scientific">Globisporangium ultimum (strain ATCC 200006 / CBS 805.95 / DAOM BR144)</name>
    <name type="common">Pythium ultimum</name>
    <dbReference type="NCBI Taxonomy" id="431595"/>
    <lineage>
        <taxon>Eukaryota</taxon>
        <taxon>Sar</taxon>
        <taxon>Stramenopiles</taxon>
        <taxon>Oomycota</taxon>
        <taxon>Peronosporomycetes</taxon>
        <taxon>Pythiales</taxon>
        <taxon>Pythiaceae</taxon>
        <taxon>Globisporangium</taxon>
    </lineage>
</organism>
<dbReference type="EnsemblProtists" id="PYU1_T013989">
    <property type="protein sequence ID" value="PYU1_T013989"/>
    <property type="gene ID" value="PYU1_G013960"/>
</dbReference>
<sequence length="154" mass="15942">MLQSGEQSGYGRVGSAGSAHGPSTISTPGNSSNLFGVKPLGVSRQVSAGHLNEPRNNPGVALGVFGSETFTFTNGGAGQSTGDWYRNPQRGAVNPFQANASRGPVSAQNPFTKVVAAAPAPPANPFQPAAINDFILEFHLSLLEPTLSIRSQPR</sequence>